<comment type="caution">
    <text evidence="1">The sequence shown here is derived from an EMBL/GenBank/DDBJ whole genome shotgun (WGS) entry which is preliminary data.</text>
</comment>
<organism evidence="1 2">
    <name type="scientific">Sphingomonas xinjiangensis</name>
    <dbReference type="NCBI Taxonomy" id="643568"/>
    <lineage>
        <taxon>Bacteria</taxon>
        <taxon>Pseudomonadati</taxon>
        <taxon>Pseudomonadota</taxon>
        <taxon>Alphaproteobacteria</taxon>
        <taxon>Sphingomonadales</taxon>
        <taxon>Sphingomonadaceae</taxon>
        <taxon>Sphingomonas</taxon>
    </lineage>
</organism>
<evidence type="ECO:0000313" key="1">
    <source>
        <dbReference type="EMBL" id="MBB5709323.1"/>
    </source>
</evidence>
<sequence>MLKPYSTKRPRPVPPEFEQNFIAGGWARVNQMYGKNPALRYFRVSGPERLSLMRKAHVRRKGK</sequence>
<accession>A0A840YPF0</accession>
<dbReference type="EMBL" id="JACIJF010000001">
    <property type="protein sequence ID" value="MBB5709323.1"/>
    <property type="molecule type" value="Genomic_DNA"/>
</dbReference>
<dbReference type="AlphaFoldDB" id="A0A840YPF0"/>
<evidence type="ECO:0000313" key="2">
    <source>
        <dbReference type="Proteomes" id="UP000527143"/>
    </source>
</evidence>
<proteinExistence type="predicted"/>
<dbReference type="Proteomes" id="UP000527143">
    <property type="component" value="Unassembled WGS sequence"/>
</dbReference>
<protein>
    <submittedName>
        <fullName evidence="1">Uncharacterized protein</fullName>
    </submittedName>
</protein>
<reference evidence="1 2" key="1">
    <citation type="submission" date="2020-08" db="EMBL/GenBank/DDBJ databases">
        <title>Genomic Encyclopedia of Type Strains, Phase IV (KMG-IV): sequencing the most valuable type-strain genomes for metagenomic binning, comparative biology and taxonomic classification.</title>
        <authorList>
            <person name="Goeker M."/>
        </authorList>
    </citation>
    <scope>NUCLEOTIDE SEQUENCE [LARGE SCALE GENOMIC DNA]</scope>
    <source>
        <strain evidence="1 2">DSM 26736</strain>
    </source>
</reference>
<keyword evidence="2" id="KW-1185">Reference proteome</keyword>
<dbReference type="RefSeq" id="WP_184083924.1">
    <property type="nucleotide sequence ID" value="NZ_JACIJF010000001.1"/>
</dbReference>
<name>A0A840YPF0_9SPHN</name>
<gene>
    <name evidence="1" type="ORF">FHT02_000529</name>
</gene>